<dbReference type="GO" id="GO:0016616">
    <property type="term" value="F:oxidoreductase activity, acting on the CH-OH group of donors, NAD or NADP as acceptor"/>
    <property type="evidence" value="ECO:0007669"/>
    <property type="project" value="InterPro"/>
</dbReference>
<dbReference type="GO" id="GO:0006694">
    <property type="term" value="P:steroid biosynthetic process"/>
    <property type="evidence" value="ECO:0007669"/>
    <property type="project" value="InterPro"/>
</dbReference>
<dbReference type="Pfam" id="PF01073">
    <property type="entry name" value="3Beta_HSD"/>
    <property type="match status" value="1"/>
</dbReference>
<dbReference type="SUPFAM" id="SSF51735">
    <property type="entry name" value="NAD(P)-binding Rossmann-fold domains"/>
    <property type="match status" value="1"/>
</dbReference>
<reference evidence="3 4" key="1">
    <citation type="submission" date="2015-06" db="EMBL/GenBank/DDBJ databases">
        <title>Survival trade-offs in plant roots during colonization by closely related pathogenic and mutualistic fungi.</title>
        <authorList>
            <person name="Hacquard S."/>
            <person name="Kracher B."/>
            <person name="Hiruma K."/>
            <person name="Weinman A."/>
            <person name="Muench P."/>
            <person name="Garrido Oter R."/>
            <person name="Ver Loren van Themaat E."/>
            <person name="Dallerey J.-F."/>
            <person name="Damm U."/>
            <person name="Henrissat B."/>
            <person name="Lespinet O."/>
            <person name="Thon M."/>
            <person name="Kemen E."/>
            <person name="McHardy A.C."/>
            <person name="Schulze-Lefert P."/>
            <person name="O'Connell R.J."/>
        </authorList>
    </citation>
    <scope>NUCLEOTIDE SEQUENCE [LARGE SCALE GENOMIC DNA]</scope>
    <source>
        <strain evidence="3 4">MAFF 238704</strain>
    </source>
</reference>
<keyword evidence="4" id="KW-1185">Reference proteome</keyword>
<evidence type="ECO:0000259" key="2">
    <source>
        <dbReference type="SMART" id="SM00822"/>
    </source>
</evidence>
<sequence>LAVDIDVSVPFISRLLNFPLSRLRFRPSEIDIRRNKDCERFLNPSQIAAVPTIIDLKTHFEMTSETYLVTGGCGFLGSHIVEKLRAAYPDAHVAVFSRNPTTNLFPGVTYHAGDISSMDDVARVFKEVKPTVVFHCAGMMTVGRKIMTDEFIRAINVDGTRHVLDESKKAGVKAFVTTSSASVVQKEMFRDIEGGDESLPLAEEGDDTLAYPKTKAASDKMTLEYDDPKGMRTCTLRPAAVYGERDNDITPAIIRNLRLGRNKLQIGDNTNLFSTTYAGNAADAHLAAADKLLHAPEGVAGEAFFITNGEPMRFWDFSRTVWRAAGDETRPEGVRVVSMTVALVYVWVLEWIYWFKGELPPVTRHIVRFSGMSRWYVIDKAKERLGWKPEVRQEEGIRRAVEWYLEKEKREAAKERS</sequence>
<feature type="non-terminal residue" evidence="3">
    <location>
        <position position="1"/>
    </location>
</feature>
<comment type="caution">
    <text evidence="3">The sequence shown here is derived from an EMBL/GenBank/DDBJ whole genome shotgun (WGS) entry which is preliminary data.</text>
</comment>
<dbReference type="InterPro" id="IPR036291">
    <property type="entry name" value="NAD(P)-bd_dom_sf"/>
</dbReference>
<feature type="domain" description="Ketoreductase" evidence="2">
    <location>
        <begin position="65"/>
        <end position="315"/>
    </location>
</feature>
<dbReference type="InterPro" id="IPR002225">
    <property type="entry name" value="3Beta_OHSteriod_DH/Estase"/>
</dbReference>
<evidence type="ECO:0000256" key="1">
    <source>
        <dbReference type="ARBA" id="ARBA00023002"/>
    </source>
</evidence>
<dbReference type="PANTHER" id="PTHR43000">
    <property type="entry name" value="DTDP-D-GLUCOSE 4,6-DEHYDRATASE-RELATED"/>
    <property type="match status" value="1"/>
</dbReference>
<keyword evidence="1" id="KW-0560">Oxidoreductase</keyword>
<dbReference type="EMBL" id="LFIW01000876">
    <property type="protein sequence ID" value="KZL84360.1"/>
    <property type="molecule type" value="Genomic_DNA"/>
</dbReference>
<dbReference type="Gene3D" id="3.40.50.720">
    <property type="entry name" value="NAD(P)-binding Rossmann-like Domain"/>
    <property type="match status" value="1"/>
</dbReference>
<dbReference type="STRING" id="1573173.A0A167DUG8"/>
<accession>A0A167DUG8</accession>
<proteinExistence type="predicted"/>
<organism evidence="3 4">
    <name type="scientific">Colletotrichum incanum</name>
    <name type="common">Soybean anthracnose fungus</name>
    <dbReference type="NCBI Taxonomy" id="1573173"/>
    <lineage>
        <taxon>Eukaryota</taxon>
        <taxon>Fungi</taxon>
        <taxon>Dikarya</taxon>
        <taxon>Ascomycota</taxon>
        <taxon>Pezizomycotina</taxon>
        <taxon>Sordariomycetes</taxon>
        <taxon>Hypocreomycetidae</taxon>
        <taxon>Glomerellales</taxon>
        <taxon>Glomerellaceae</taxon>
        <taxon>Colletotrichum</taxon>
        <taxon>Colletotrichum spaethianum species complex</taxon>
    </lineage>
</organism>
<dbReference type="SMART" id="SM00822">
    <property type="entry name" value="PKS_KR"/>
    <property type="match status" value="1"/>
</dbReference>
<gene>
    <name evidence="3" type="ORF">CI238_10786</name>
</gene>
<name>A0A167DUG8_COLIC</name>
<evidence type="ECO:0000313" key="4">
    <source>
        <dbReference type="Proteomes" id="UP000076584"/>
    </source>
</evidence>
<evidence type="ECO:0000313" key="3">
    <source>
        <dbReference type="EMBL" id="KZL84360.1"/>
    </source>
</evidence>
<dbReference type="Proteomes" id="UP000076584">
    <property type="component" value="Unassembled WGS sequence"/>
</dbReference>
<protein>
    <submittedName>
        <fullName evidence="3">Sterol-4-alpha-carboxylate 3-dehydrogenase</fullName>
    </submittedName>
</protein>
<dbReference type="InterPro" id="IPR057326">
    <property type="entry name" value="KR_dom"/>
</dbReference>
<dbReference type="AlphaFoldDB" id="A0A167DUG8"/>